<dbReference type="AlphaFoldDB" id="A0ABD1J7T2"/>
<feature type="transmembrane region" description="Helical" evidence="1">
    <location>
        <begin position="106"/>
        <end position="130"/>
    </location>
</feature>
<reference evidence="2 3" key="1">
    <citation type="submission" date="2024-09" db="EMBL/GenBank/DDBJ databases">
        <title>A chromosome-level genome assembly of Gray's grenadier anchovy, Coilia grayii.</title>
        <authorList>
            <person name="Fu Z."/>
        </authorList>
    </citation>
    <scope>NUCLEOTIDE SEQUENCE [LARGE SCALE GENOMIC DNA]</scope>
    <source>
        <strain evidence="2">G4</strain>
        <tissue evidence="2">Muscle</tissue>
    </source>
</reference>
<dbReference type="EMBL" id="JBHFQA010000018">
    <property type="protein sequence ID" value="KAL2083233.1"/>
    <property type="molecule type" value="Genomic_DNA"/>
</dbReference>
<accession>A0ABD1J7T2</accession>
<keyword evidence="1" id="KW-0812">Transmembrane</keyword>
<dbReference type="PANTHER" id="PTHR31061">
    <property type="entry name" value="LD22376P"/>
    <property type="match status" value="1"/>
</dbReference>
<dbReference type="PANTHER" id="PTHR31061:SF34">
    <property type="entry name" value="HEPARAN-ALPHA-GLUCOSAMINIDE N-ACETYLTRANSFERASE"/>
    <property type="match status" value="1"/>
</dbReference>
<proteinExistence type="predicted"/>
<sequence>MDEALLTVHNLLPEGITVLFVSDYCYKCLYQELVRVGGGPKNGSVVVSTHFTLTLKLQPDSTNQTFCGRMETFEEAGYYSLWVRPSETERRVICFLTVDKDPNNSYLPLLAAALLLAVLSLLWAAAPYIYRWKCTSKIINLISCRRPELSAENEEPSTEAGNQPRSSRLKSLDTFRGFVFIIGTSVVLAFSSMRRRGVGRLQLLRKLSWRTAVLMLIGFCFMNYSPRDGPLSWSWLRIPGVLQRLGFTYFALALMQTFSARTDIPLKQHHWWNPIQDVVLYWPEWVFILALETLWLCLTFLLPVPGCPT</sequence>
<keyword evidence="1" id="KW-1133">Transmembrane helix</keyword>
<comment type="caution">
    <text evidence="2">The sequence shown here is derived from an EMBL/GenBank/DDBJ whole genome shotgun (WGS) entry which is preliminary data.</text>
</comment>
<protein>
    <submittedName>
        <fullName evidence="2">Uncharacterized protein</fullName>
    </submittedName>
</protein>
<organism evidence="2 3">
    <name type="scientific">Coilia grayii</name>
    <name type="common">Gray's grenadier anchovy</name>
    <dbReference type="NCBI Taxonomy" id="363190"/>
    <lineage>
        <taxon>Eukaryota</taxon>
        <taxon>Metazoa</taxon>
        <taxon>Chordata</taxon>
        <taxon>Craniata</taxon>
        <taxon>Vertebrata</taxon>
        <taxon>Euteleostomi</taxon>
        <taxon>Actinopterygii</taxon>
        <taxon>Neopterygii</taxon>
        <taxon>Teleostei</taxon>
        <taxon>Clupei</taxon>
        <taxon>Clupeiformes</taxon>
        <taxon>Clupeoidei</taxon>
        <taxon>Engraulidae</taxon>
        <taxon>Coilinae</taxon>
        <taxon>Coilia</taxon>
    </lineage>
</organism>
<dbReference type="Proteomes" id="UP001591681">
    <property type="component" value="Unassembled WGS sequence"/>
</dbReference>
<evidence type="ECO:0000313" key="3">
    <source>
        <dbReference type="Proteomes" id="UP001591681"/>
    </source>
</evidence>
<feature type="transmembrane region" description="Helical" evidence="1">
    <location>
        <begin position="285"/>
        <end position="304"/>
    </location>
</feature>
<feature type="transmembrane region" description="Helical" evidence="1">
    <location>
        <begin position="245"/>
        <end position="264"/>
    </location>
</feature>
<name>A0ABD1J7T2_9TELE</name>
<gene>
    <name evidence="2" type="ORF">ACEWY4_021006</name>
</gene>
<keyword evidence="3" id="KW-1185">Reference proteome</keyword>
<evidence type="ECO:0000256" key="1">
    <source>
        <dbReference type="SAM" id="Phobius"/>
    </source>
</evidence>
<feature type="transmembrane region" description="Helical" evidence="1">
    <location>
        <begin position="175"/>
        <end position="195"/>
    </location>
</feature>
<feature type="transmembrane region" description="Helical" evidence="1">
    <location>
        <begin position="207"/>
        <end position="225"/>
    </location>
</feature>
<keyword evidence="1" id="KW-0472">Membrane</keyword>
<evidence type="ECO:0000313" key="2">
    <source>
        <dbReference type="EMBL" id="KAL2083233.1"/>
    </source>
</evidence>